<keyword evidence="1" id="KW-1133">Transmembrane helix</keyword>
<organism evidence="2 3">
    <name type="scientific">Candidatus Promineifilum breve</name>
    <dbReference type="NCBI Taxonomy" id="1806508"/>
    <lineage>
        <taxon>Bacteria</taxon>
        <taxon>Bacillati</taxon>
        <taxon>Chloroflexota</taxon>
        <taxon>Ardenticatenia</taxon>
        <taxon>Candidatus Promineifilales</taxon>
        <taxon>Candidatus Promineifilaceae</taxon>
        <taxon>Candidatus Promineifilum</taxon>
    </lineage>
</organism>
<dbReference type="Proteomes" id="UP000215027">
    <property type="component" value="Chromosome I"/>
</dbReference>
<evidence type="ECO:0000313" key="3">
    <source>
        <dbReference type="Proteomes" id="UP000215027"/>
    </source>
</evidence>
<evidence type="ECO:0000313" key="2">
    <source>
        <dbReference type="EMBL" id="CUS03497.2"/>
    </source>
</evidence>
<keyword evidence="3" id="KW-1185">Reference proteome</keyword>
<dbReference type="EMBL" id="LN890655">
    <property type="protein sequence ID" value="CUS03497.2"/>
    <property type="molecule type" value="Genomic_DNA"/>
</dbReference>
<sequence>MKTIRRTFVILFVSLLISLGLWVLSGTAWAGGYADGVIATNQAVMDVFYATATAAGQSPAADEIYTATTANLLRIAGVAALVIVGSYLIERHQRKI</sequence>
<reference evidence="2" key="1">
    <citation type="submission" date="2016-01" db="EMBL/GenBank/DDBJ databases">
        <authorList>
            <person name="Mcilroy J.S."/>
            <person name="Karst M S."/>
            <person name="Albertsen M."/>
        </authorList>
    </citation>
    <scope>NUCLEOTIDE SEQUENCE</scope>
    <source>
        <strain evidence="2">Cfx-K</strain>
    </source>
</reference>
<dbReference type="AlphaFoldDB" id="A0A161K326"/>
<name>A0A161K326_9CHLR</name>
<dbReference type="RefSeq" id="WP_095042982.1">
    <property type="nucleotide sequence ID" value="NZ_LN890655.1"/>
</dbReference>
<dbReference type="KEGG" id="pbf:CFX0092_A1619"/>
<gene>
    <name evidence="2" type="ORF">CFX0092_A1619</name>
</gene>
<keyword evidence="1" id="KW-0472">Membrane</keyword>
<protein>
    <submittedName>
        <fullName evidence="2">Uncharacterized protein</fullName>
    </submittedName>
</protein>
<proteinExistence type="predicted"/>
<accession>A0A161K326</accession>
<keyword evidence="1" id="KW-0812">Transmembrane</keyword>
<evidence type="ECO:0000256" key="1">
    <source>
        <dbReference type="SAM" id="Phobius"/>
    </source>
</evidence>
<feature type="transmembrane region" description="Helical" evidence="1">
    <location>
        <begin position="72"/>
        <end position="89"/>
    </location>
</feature>